<reference evidence="2 3" key="1">
    <citation type="submission" date="2019-06" db="EMBL/GenBank/DDBJ databases">
        <title>Sequencing the genomes of 1000 actinobacteria strains.</title>
        <authorList>
            <person name="Klenk H.-P."/>
        </authorList>
    </citation>
    <scope>NUCLEOTIDE SEQUENCE [LARGE SCALE GENOMIC DNA]</scope>
    <source>
        <strain evidence="2 3">DSM 19560</strain>
    </source>
</reference>
<evidence type="ECO:0000313" key="2">
    <source>
        <dbReference type="EMBL" id="TWE09427.1"/>
    </source>
</evidence>
<dbReference type="Proteomes" id="UP000318297">
    <property type="component" value="Unassembled WGS sequence"/>
</dbReference>
<evidence type="ECO:0000256" key="1">
    <source>
        <dbReference type="SAM" id="Phobius"/>
    </source>
</evidence>
<keyword evidence="1" id="KW-0812">Transmembrane</keyword>
<keyword evidence="1" id="KW-1133">Transmembrane helix</keyword>
<evidence type="ECO:0000313" key="3">
    <source>
        <dbReference type="Proteomes" id="UP000318297"/>
    </source>
</evidence>
<keyword evidence="3" id="KW-1185">Reference proteome</keyword>
<comment type="caution">
    <text evidence="2">The sequence shown here is derived from an EMBL/GenBank/DDBJ whole genome shotgun (WGS) entry which is preliminary data.</text>
</comment>
<gene>
    <name evidence="2" type="ORF">BKA23_3130</name>
</gene>
<dbReference type="EMBL" id="VIVQ01000003">
    <property type="protein sequence ID" value="TWE09427.1"/>
    <property type="molecule type" value="Genomic_DNA"/>
</dbReference>
<name>A0A561E1E8_9MICO</name>
<proteinExistence type="predicted"/>
<protein>
    <recommendedName>
        <fullName evidence="4">Flp pilus-assembly TadE/G-like protein</fullName>
    </recommendedName>
</protein>
<organism evidence="2 3">
    <name type="scientific">Rudaeicoccus suwonensis</name>
    <dbReference type="NCBI Taxonomy" id="657409"/>
    <lineage>
        <taxon>Bacteria</taxon>
        <taxon>Bacillati</taxon>
        <taxon>Actinomycetota</taxon>
        <taxon>Actinomycetes</taxon>
        <taxon>Micrococcales</taxon>
        <taxon>Dermacoccaceae</taxon>
        <taxon>Rudaeicoccus</taxon>
    </lineage>
</organism>
<evidence type="ECO:0008006" key="4">
    <source>
        <dbReference type="Google" id="ProtNLM"/>
    </source>
</evidence>
<dbReference type="OrthoDB" id="4869265at2"/>
<dbReference type="AlphaFoldDB" id="A0A561E1E8"/>
<feature type="transmembrane region" description="Helical" evidence="1">
    <location>
        <begin position="35"/>
        <end position="56"/>
    </location>
</feature>
<keyword evidence="1" id="KW-0472">Membrane</keyword>
<dbReference type="RefSeq" id="WP_145230069.1">
    <property type="nucleotide sequence ID" value="NZ_VIVQ01000003.1"/>
</dbReference>
<sequence>MSSRLVTGALAKLLAALRQRWHAHTAAGEEGRVILLIAGLFAILATLILGGVNLTAIQLAKVHVLDAADAAAVDAADSINEGGIYKGGLGSTLTLSDDGVQRTAAASLGRQKVPANVTGWAIGSGTGTTDGHTAQVRVDAVVRPPILSGVLATMFGEVRISVQSRARADLN</sequence>
<accession>A0A561E1E8</accession>